<dbReference type="Proteomes" id="UP000245207">
    <property type="component" value="Unassembled WGS sequence"/>
</dbReference>
<keyword evidence="2" id="KW-0808">Transferase</keyword>
<dbReference type="OrthoDB" id="1694454at2759"/>
<gene>
    <name evidence="2" type="ORF">CTI12_AA297840</name>
</gene>
<evidence type="ECO:0000313" key="3">
    <source>
        <dbReference type="Proteomes" id="UP000245207"/>
    </source>
</evidence>
<dbReference type="InterPro" id="IPR045272">
    <property type="entry name" value="ANXUR1/2-like"/>
</dbReference>
<dbReference type="GO" id="GO:0009506">
    <property type="term" value="C:plasmodesma"/>
    <property type="evidence" value="ECO:0007669"/>
    <property type="project" value="TreeGrafter"/>
</dbReference>
<dbReference type="InterPro" id="IPR001245">
    <property type="entry name" value="Ser-Thr/Tyr_kinase_cat_dom"/>
</dbReference>
<dbReference type="GO" id="GO:0004714">
    <property type="term" value="F:transmembrane receptor protein tyrosine kinase activity"/>
    <property type="evidence" value="ECO:0007669"/>
    <property type="project" value="InterPro"/>
</dbReference>
<dbReference type="EMBL" id="PKPP01003426">
    <property type="protein sequence ID" value="PWA69511.1"/>
    <property type="molecule type" value="Genomic_DNA"/>
</dbReference>
<dbReference type="GO" id="GO:0005524">
    <property type="term" value="F:ATP binding"/>
    <property type="evidence" value="ECO:0007669"/>
    <property type="project" value="InterPro"/>
</dbReference>
<dbReference type="Pfam" id="PF14299">
    <property type="entry name" value="PP2"/>
    <property type="match status" value="1"/>
</dbReference>
<dbReference type="SUPFAM" id="SSF56112">
    <property type="entry name" value="Protein kinase-like (PK-like)"/>
    <property type="match status" value="1"/>
</dbReference>
<keyword evidence="3" id="KW-1185">Reference proteome</keyword>
<dbReference type="Gene3D" id="1.10.510.10">
    <property type="entry name" value="Transferase(Phosphotransferase) domain 1"/>
    <property type="match status" value="1"/>
</dbReference>
<dbReference type="PANTHER" id="PTHR27003">
    <property type="entry name" value="OS07G0166700 PROTEIN"/>
    <property type="match status" value="1"/>
</dbReference>
<accession>A0A2U1N7P0</accession>
<dbReference type="InterPro" id="IPR011009">
    <property type="entry name" value="Kinase-like_dom_sf"/>
</dbReference>
<keyword evidence="2" id="KW-0418">Kinase</keyword>
<dbReference type="InterPro" id="IPR000719">
    <property type="entry name" value="Prot_kinase_dom"/>
</dbReference>
<dbReference type="Pfam" id="PF07714">
    <property type="entry name" value="PK_Tyr_Ser-Thr"/>
    <property type="match status" value="1"/>
</dbReference>
<sequence length="569" mass="64971">MSIILNLIFHDFQVNRKDKFIVSLKDIRSATDNFSHHNIIGHGALGTTYKGTVTYSIGEAFPEEEIFIAAKRLDIHRGQGEQQFLAQLEILLGYKHENVIGFVGYCKENDESIFVYEYASNKSLDLHLGSRDLTWTKRLEIVIDVASGLEFLHGGVETQETVIHRNINSGNILLNGDWRAKVSDFGLALKMPISQETDYMIDSVVGSLGYLDPLYESTCFLTKESDIYSLGVVLFEILCGRCATDQIFEDRPLPILAKHHFNEGTIKEIVLNTMKEQIVPESLITYYRIAFQCIQREREKRPTISEVIVQLKKALEFQEDYQLWEPKLPKDYKEIIKMSISPEIYSTKKIEDLYNMFSKGILLQQGKVVKHKEIVKLKEVQQVVSYSDLNADQEKVSSLTSVTNGKYHLIVSAEAVVYDSSNMGLFTLKPSAESRFHEVIELLPQQAFGINCMIKSHMLSRDTEYACFLVFKITENCHGLQCPVKVLDLLHQENKEAEAIYLTSPSPWNIHDITRVSKQREDGWMEVNVWQFNSSDEVENDCVPVNLKFISYEGTMSGLIVGGLEFRPM</sequence>
<dbReference type="STRING" id="35608.A0A2U1N7P0"/>
<dbReference type="Gene3D" id="3.30.200.20">
    <property type="entry name" value="Phosphorylase Kinase, domain 1"/>
    <property type="match status" value="1"/>
</dbReference>
<evidence type="ECO:0000313" key="2">
    <source>
        <dbReference type="EMBL" id="PWA69511.1"/>
    </source>
</evidence>
<name>A0A2U1N7P0_ARTAN</name>
<evidence type="ECO:0000259" key="1">
    <source>
        <dbReference type="PROSITE" id="PS50011"/>
    </source>
</evidence>
<dbReference type="PANTHER" id="PTHR27003:SF471">
    <property type="entry name" value="VASCULAR ENDOTHELIAL GROWTH FACTOR RECEPTOR 2 (VEGFR2)-RELATED"/>
    <property type="match status" value="1"/>
</dbReference>
<proteinExistence type="predicted"/>
<organism evidence="2 3">
    <name type="scientific">Artemisia annua</name>
    <name type="common">Sweet wormwood</name>
    <dbReference type="NCBI Taxonomy" id="35608"/>
    <lineage>
        <taxon>Eukaryota</taxon>
        <taxon>Viridiplantae</taxon>
        <taxon>Streptophyta</taxon>
        <taxon>Embryophyta</taxon>
        <taxon>Tracheophyta</taxon>
        <taxon>Spermatophyta</taxon>
        <taxon>Magnoliopsida</taxon>
        <taxon>eudicotyledons</taxon>
        <taxon>Gunneridae</taxon>
        <taxon>Pentapetalae</taxon>
        <taxon>asterids</taxon>
        <taxon>campanulids</taxon>
        <taxon>Asterales</taxon>
        <taxon>Asteraceae</taxon>
        <taxon>Asteroideae</taxon>
        <taxon>Anthemideae</taxon>
        <taxon>Artemisiinae</taxon>
        <taxon>Artemisia</taxon>
    </lineage>
</organism>
<dbReference type="AlphaFoldDB" id="A0A2U1N7P0"/>
<comment type="caution">
    <text evidence="2">The sequence shown here is derived from an EMBL/GenBank/DDBJ whole genome shotgun (WGS) entry which is preliminary data.</text>
</comment>
<dbReference type="GO" id="GO:0005886">
    <property type="term" value="C:plasma membrane"/>
    <property type="evidence" value="ECO:0007669"/>
    <property type="project" value="TreeGrafter"/>
</dbReference>
<feature type="domain" description="Protein kinase" evidence="1">
    <location>
        <begin position="34"/>
        <end position="315"/>
    </location>
</feature>
<dbReference type="PROSITE" id="PS50011">
    <property type="entry name" value="PROTEIN_KINASE_DOM"/>
    <property type="match status" value="1"/>
</dbReference>
<protein>
    <submittedName>
        <fullName evidence="2">Protein kinase, ATP binding site-containing protein</fullName>
    </submittedName>
</protein>
<reference evidence="2 3" key="1">
    <citation type="journal article" date="2018" name="Mol. Plant">
        <title>The genome of Artemisia annua provides insight into the evolution of Asteraceae family and artemisinin biosynthesis.</title>
        <authorList>
            <person name="Shen Q."/>
            <person name="Zhang L."/>
            <person name="Liao Z."/>
            <person name="Wang S."/>
            <person name="Yan T."/>
            <person name="Shi P."/>
            <person name="Liu M."/>
            <person name="Fu X."/>
            <person name="Pan Q."/>
            <person name="Wang Y."/>
            <person name="Lv Z."/>
            <person name="Lu X."/>
            <person name="Zhang F."/>
            <person name="Jiang W."/>
            <person name="Ma Y."/>
            <person name="Chen M."/>
            <person name="Hao X."/>
            <person name="Li L."/>
            <person name="Tang Y."/>
            <person name="Lv G."/>
            <person name="Zhou Y."/>
            <person name="Sun X."/>
            <person name="Brodelius P.E."/>
            <person name="Rose J.K.C."/>
            <person name="Tang K."/>
        </authorList>
    </citation>
    <scope>NUCLEOTIDE SEQUENCE [LARGE SCALE GENOMIC DNA]</scope>
    <source>
        <strain evidence="3">cv. Huhao1</strain>
        <tissue evidence="2">Leaf</tissue>
    </source>
</reference>
<dbReference type="InterPro" id="IPR025886">
    <property type="entry name" value="PP2-like"/>
</dbReference>